<comment type="similarity">
    <text evidence="1 5">Belongs to the MreC family.</text>
</comment>
<reference evidence="7 8" key="1">
    <citation type="submission" date="2018-03" db="EMBL/GenBank/DDBJ databases">
        <title>Comparative genomics illustrates the genes involved in a hyperalkaliphilic mechanisms of Serpentinomonas isolated from highly-alkaline calcium-rich serpentinized springs.</title>
        <authorList>
            <person name="Suzuki S."/>
            <person name="Ishii S."/>
            <person name="Walworth N."/>
            <person name="Bird L."/>
            <person name="Kuenen J.G."/>
            <person name="Nealson K.H."/>
        </authorList>
    </citation>
    <scope>NUCLEOTIDE SEQUENCE [LARGE SCALE GENOMIC DNA]</scope>
    <source>
        <strain evidence="7 8">P1</strain>
    </source>
</reference>
<keyword evidence="8" id="KW-1185">Reference proteome</keyword>
<dbReference type="InterPro" id="IPR042177">
    <property type="entry name" value="Cell/Rod_1"/>
</dbReference>
<evidence type="ECO:0000256" key="5">
    <source>
        <dbReference type="PIRNR" id="PIRNR038471"/>
    </source>
</evidence>
<name>A0A2S9K9D8_9BURK</name>
<evidence type="ECO:0000313" key="8">
    <source>
        <dbReference type="Proteomes" id="UP000238589"/>
    </source>
</evidence>
<dbReference type="PIRSF" id="PIRSF038471">
    <property type="entry name" value="MreC"/>
    <property type="match status" value="1"/>
</dbReference>
<dbReference type="AlphaFoldDB" id="A0A2S9K9D8"/>
<proteinExistence type="inferred from homology"/>
<dbReference type="PANTHER" id="PTHR34138">
    <property type="entry name" value="CELL SHAPE-DETERMINING PROTEIN MREC"/>
    <property type="match status" value="1"/>
</dbReference>
<dbReference type="GO" id="GO:0008360">
    <property type="term" value="P:regulation of cell shape"/>
    <property type="evidence" value="ECO:0007669"/>
    <property type="project" value="UniProtKB-KW"/>
</dbReference>
<dbReference type="InterPro" id="IPR007221">
    <property type="entry name" value="MreC"/>
</dbReference>
<keyword evidence="3 5" id="KW-0133">Cell shape</keyword>
<dbReference type="Gene3D" id="2.40.10.340">
    <property type="entry name" value="Rod shape-determining protein MreC, domain 1"/>
    <property type="match status" value="1"/>
</dbReference>
<protein>
    <recommendedName>
        <fullName evidence="2 5">Cell shape-determining protein MreC</fullName>
    </recommendedName>
    <alternativeName>
        <fullName evidence="4 5">Cell shape protein MreC</fullName>
    </alternativeName>
</protein>
<evidence type="ECO:0000256" key="4">
    <source>
        <dbReference type="ARBA" id="ARBA00032089"/>
    </source>
</evidence>
<dbReference type="Pfam" id="PF04085">
    <property type="entry name" value="MreC"/>
    <property type="match status" value="1"/>
</dbReference>
<dbReference type="NCBIfam" id="TIGR00219">
    <property type="entry name" value="mreC"/>
    <property type="match status" value="1"/>
</dbReference>
<evidence type="ECO:0000256" key="3">
    <source>
        <dbReference type="ARBA" id="ARBA00022960"/>
    </source>
</evidence>
<dbReference type="InterPro" id="IPR055342">
    <property type="entry name" value="MreC_beta-barrel_core"/>
</dbReference>
<gene>
    <name evidence="7" type="ORF">C6P64_00975</name>
</gene>
<evidence type="ECO:0000259" key="6">
    <source>
        <dbReference type="Pfam" id="PF04085"/>
    </source>
</evidence>
<dbReference type="RefSeq" id="WP_105746724.1">
    <property type="nucleotide sequence ID" value="NZ_PVLQ01000007.1"/>
</dbReference>
<evidence type="ECO:0000256" key="1">
    <source>
        <dbReference type="ARBA" id="ARBA00009369"/>
    </source>
</evidence>
<evidence type="ECO:0000256" key="2">
    <source>
        <dbReference type="ARBA" id="ARBA00013855"/>
    </source>
</evidence>
<dbReference type="Gene3D" id="2.40.10.350">
    <property type="entry name" value="Rod shape-determining protein MreC, domain 2"/>
    <property type="match status" value="1"/>
</dbReference>
<sequence length="295" mass="31845">MPKATLDRRAPPLFRQGLTPLSKLLLLGALSVLLMVVDTRLQLGAPVRAAVATALTPLQWLALAPIRALQSGSGYFGSLQEAQQEAHAARTELTRQVQRAAQVEHLGQENRELRALLGMRERLKVQAHGAEALYDSADPYTRKLVIDRGEAQGIKPGSPVMDGYGVLGQVTRVYPLVSEVTLLTDRDQAIPVLNTRTGQRSVAYGQPRLGLLELRFVAASADLEVGDLLTTSGVDGIYPPGLPVARIHSVTHQGEGGFARVLCQPMARTEHSLQLLVLEPLAGGKPLRNTEGSKR</sequence>
<dbReference type="PANTHER" id="PTHR34138:SF1">
    <property type="entry name" value="CELL SHAPE-DETERMINING PROTEIN MREC"/>
    <property type="match status" value="1"/>
</dbReference>
<dbReference type="GO" id="GO:0005886">
    <property type="term" value="C:plasma membrane"/>
    <property type="evidence" value="ECO:0007669"/>
    <property type="project" value="TreeGrafter"/>
</dbReference>
<dbReference type="EMBL" id="PVLQ01000007">
    <property type="protein sequence ID" value="PRD67061.1"/>
    <property type="molecule type" value="Genomic_DNA"/>
</dbReference>
<comment type="caution">
    <text evidence="7">The sequence shown here is derived from an EMBL/GenBank/DDBJ whole genome shotgun (WGS) entry which is preliminary data.</text>
</comment>
<dbReference type="Proteomes" id="UP000238589">
    <property type="component" value="Unassembled WGS sequence"/>
</dbReference>
<accession>A0A2S9K9D8</accession>
<dbReference type="OrthoDB" id="9808025at2"/>
<comment type="function">
    <text evidence="5">Involved in formation and maintenance of cell shape.</text>
</comment>
<feature type="domain" description="Rod shape-determining protein MreC beta-barrel core" evidence="6">
    <location>
        <begin position="134"/>
        <end position="278"/>
    </location>
</feature>
<dbReference type="InterPro" id="IPR042175">
    <property type="entry name" value="Cell/Rod_MreC_2"/>
</dbReference>
<organism evidence="7 8">
    <name type="scientific">Malikia granosa</name>
    <dbReference type="NCBI Taxonomy" id="263067"/>
    <lineage>
        <taxon>Bacteria</taxon>
        <taxon>Pseudomonadati</taxon>
        <taxon>Pseudomonadota</taxon>
        <taxon>Betaproteobacteria</taxon>
        <taxon>Burkholderiales</taxon>
        <taxon>Comamonadaceae</taxon>
        <taxon>Malikia</taxon>
    </lineage>
</organism>
<evidence type="ECO:0000313" key="7">
    <source>
        <dbReference type="EMBL" id="PRD67061.1"/>
    </source>
</evidence>